<dbReference type="Proteomes" id="UP000634136">
    <property type="component" value="Unassembled WGS sequence"/>
</dbReference>
<evidence type="ECO:0000313" key="1">
    <source>
        <dbReference type="EMBL" id="KAF7843511.1"/>
    </source>
</evidence>
<proteinExistence type="predicted"/>
<accession>A0A835CJF7</accession>
<reference evidence="1" key="1">
    <citation type="submission" date="2020-09" db="EMBL/GenBank/DDBJ databases">
        <title>Genome-Enabled Discovery of Anthraquinone Biosynthesis in Senna tora.</title>
        <authorList>
            <person name="Kang S.-H."/>
            <person name="Pandey R.P."/>
            <person name="Lee C.-M."/>
            <person name="Sim J.-S."/>
            <person name="Jeong J.-T."/>
            <person name="Choi B.-S."/>
            <person name="Jung M."/>
            <person name="Ginzburg D."/>
            <person name="Zhao K."/>
            <person name="Won S.Y."/>
            <person name="Oh T.-J."/>
            <person name="Yu Y."/>
            <person name="Kim N.-H."/>
            <person name="Lee O.R."/>
            <person name="Lee T.-H."/>
            <person name="Bashyal P."/>
            <person name="Kim T.-S."/>
            <person name="Lee W.-H."/>
            <person name="Kawkins C."/>
            <person name="Kim C.-K."/>
            <person name="Kim J.S."/>
            <person name="Ahn B.O."/>
            <person name="Rhee S.Y."/>
            <person name="Sohng J.K."/>
        </authorList>
    </citation>
    <scope>NUCLEOTIDE SEQUENCE</scope>
    <source>
        <tissue evidence="1">Leaf</tissue>
    </source>
</reference>
<gene>
    <name evidence="1" type="ORF">G2W53_000416</name>
</gene>
<sequence length="79" mass="8929">MLQLLMKHKVITFTHSDSRLVNNEPAVIASTYTETIPANFTSLNISLRSFGSTMLALSHYFRRVVTTLAPDSPSWRRCS</sequence>
<organism evidence="1 2">
    <name type="scientific">Senna tora</name>
    <dbReference type="NCBI Taxonomy" id="362788"/>
    <lineage>
        <taxon>Eukaryota</taxon>
        <taxon>Viridiplantae</taxon>
        <taxon>Streptophyta</taxon>
        <taxon>Embryophyta</taxon>
        <taxon>Tracheophyta</taxon>
        <taxon>Spermatophyta</taxon>
        <taxon>Magnoliopsida</taxon>
        <taxon>eudicotyledons</taxon>
        <taxon>Gunneridae</taxon>
        <taxon>Pentapetalae</taxon>
        <taxon>rosids</taxon>
        <taxon>fabids</taxon>
        <taxon>Fabales</taxon>
        <taxon>Fabaceae</taxon>
        <taxon>Caesalpinioideae</taxon>
        <taxon>Cassia clade</taxon>
        <taxon>Senna</taxon>
    </lineage>
</organism>
<name>A0A835CJF7_9FABA</name>
<keyword evidence="2" id="KW-1185">Reference proteome</keyword>
<dbReference type="OrthoDB" id="1426352at2759"/>
<dbReference type="EMBL" id="JAAIUW010000001">
    <property type="protein sequence ID" value="KAF7843511.1"/>
    <property type="molecule type" value="Genomic_DNA"/>
</dbReference>
<dbReference type="AlphaFoldDB" id="A0A835CJF7"/>
<evidence type="ECO:0000313" key="2">
    <source>
        <dbReference type="Proteomes" id="UP000634136"/>
    </source>
</evidence>
<comment type="caution">
    <text evidence="1">The sequence shown here is derived from an EMBL/GenBank/DDBJ whole genome shotgun (WGS) entry which is preliminary data.</text>
</comment>
<protein>
    <submittedName>
        <fullName evidence="1">Transcription factor TCP15</fullName>
    </submittedName>
</protein>